<evidence type="ECO:0000313" key="3">
    <source>
        <dbReference type="Proteomes" id="UP000708208"/>
    </source>
</evidence>
<reference evidence="2" key="1">
    <citation type="submission" date="2021-06" db="EMBL/GenBank/DDBJ databases">
        <authorList>
            <person name="Hodson N. C."/>
            <person name="Mongue J. A."/>
            <person name="Jaron S. K."/>
        </authorList>
    </citation>
    <scope>NUCLEOTIDE SEQUENCE</scope>
</reference>
<evidence type="ECO:0000259" key="1">
    <source>
        <dbReference type="PROSITE" id="PS50836"/>
    </source>
</evidence>
<dbReference type="Proteomes" id="UP000708208">
    <property type="component" value="Unassembled WGS sequence"/>
</dbReference>
<name>A0A8J2PS21_9HEXA</name>
<dbReference type="AlphaFoldDB" id="A0A8J2PS21"/>
<dbReference type="CDD" id="cd08544">
    <property type="entry name" value="Reeler"/>
    <property type="match status" value="1"/>
</dbReference>
<dbReference type="Pfam" id="PF03351">
    <property type="entry name" value="DOMON"/>
    <property type="match status" value="1"/>
</dbReference>
<sequence length="395" mass="45058">MGCDEKFTGLICQPANDFAHYYQPIALEHGVYIWFLPGEKKGDRVAVSCSPGSFNNALLSVNGILRYTEQSCTDLVPRNQDHYLDEVRTSRSRSRNFKKKRHDFESDIPYKVIVTGERYRRNTDLVVQIDGGSFEGLMLQSRVVSGGELLRGGVGLVGQFRYLPKTFVHLVCFDIPFATVVDRGQPIQLGNISFIWTAPDTEAGDIRFIASVNRGIHYWVIVSKTLEFNPFPISAYGCGTTLACFRVCPSDQNPCIPRDAMYVLSYNTDSRDRGEIQFTMGGRITNNNTYVAVAFGEDFPNLIQADMVVCYLERGRVRIEHLLVDSIQTTAYGHTDPIELEDSDFADNMLWCRFNRRAIYDRKQSFYHFYFFGTIDYYYPQRELTQSANSDSNDT</sequence>
<gene>
    <name evidence="2" type="ORF">AFUS01_LOCUS41295</name>
</gene>
<accession>A0A8J2PS21</accession>
<dbReference type="InterPro" id="IPR002861">
    <property type="entry name" value="Reeler_dom"/>
</dbReference>
<evidence type="ECO:0000313" key="2">
    <source>
        <dbReference type="EMBL" id="CAG7831554.1"/>
    </source>
</evidence>
<comment type="caution">
    <text evidence="2">The sequence shown here is derived from an EMBL/GenBank/DDBJ whole genome shotgun (WGS) entry which is preliminary data.</text>
</comment>
<keyword evidence="3" id="KW-1185">Reference proteome</keyword>
<dbReference type="Pfam" id="PF02014">
    <property type="entry name" value="Reeler"/>
    <property type="match status" value="1"/>
</dbReference>
<feature type="domain" description="DOMON" evidence="1">
    <location>
        <begin position="260"/>
        <end position="373"/>
    </location>
</feature>
<proteinExistence type="predicted"/>
<protein>
    <recommendedName>
        <fullName evidence="1">DOMON domain-containing protein</fullName>
    </recommendedName>
</protein>
<organism evidence="2 3">
    <name type="scientific">Allacma fusca</name>
    <dbReference type="NCBI Taxonomy" id="39272"/>
    <lineage>
        <taxon>Eukaryota</taxon>
        <taxon>Metazoa</taxon>
        <taxon>Ecdysozoa</taxon>
        <taxon>Arthropoda</taxon>
        <taxon>Hexapoda</taxon>
        <taxon>Collembola</taxon>
        <taxon>Symphypleona</taxon>
        <taxon>Sminthuridae</taxon>
        <taxon>Allacma</taxon>
    </lineage>
</organism>
<dbReference type="PROSITE" id="PS50836">
    <property type="entry name" value="DOMON"/>
    <property type="match status" value="1"/>
</dbReference>
<dbReference type="InterPro" id="IPR005018">
    <property type="entry name" value="DOMON_domain"/>
</dbReference>
<dbReference type="OrthoDB" id="6418377at2759"/>
<dbReference type="EMBL" id="CAJVCH010561018">
    <property type="protein sequence ID" value="CAG7831554.1"/>
    <property type="molecule type" value="Genomic_DNA"/>
</dbReference>